<evidence type="ECO:0000313" key="2">
    <source>
        <dbReference type="Proteomes" id="UP000231279"/>
    </source>
</evidence>
<organism evidence="1 2">
    <name type="scientific">Handroanthus impetiginosus</name>
    <dbReference type="NCBI Taxonomy" id="429701"/>
    <lineage>
        <taxon>Eukaryota</taxon>
        <taxon>Viridiplantae</taxon>
        <taxon>Streptophyta</taxon>
        <taxon>Embryophyta</taxon>
        <taxon>Tracheophyta</taxon>
        <taxon>Spermatophyta</taxon>
        <taxon>Magnoliopsida</taxon>
        <taxon>eudicotyledons</taxon>
        <taxon>Gunneridae</taxon>
        <taxon>Pentapetalae</taxon>
        <taxon>asterids</taxon>
        <taxon>lamiids</taxon>
        <taxon>Lamiales</taxon>
        <taxon>Bignoniaceae</taxon>
        <taxon>Crescentiina</taxon>
        <taxon>Tabebuia alliance</taxon>
        <taxon>Handroanthus</taxon>
    </lineage>
</organism>
<name>A0A2G9G4N5_9LAMI</name>
<evidence type="ECO:0000313" key="1">
    <source>
        <dbReference type="EMBL" id="PIN00276.1"/>
    </source>
</evidence>
<gene>
    <name evidence="1" type="ORF">CDL12_27220</name>
</gene>
<comment type="caution">
    <text evidence="1">The sequence shown here is derived from an EMBL/GenBank/DDBJ whole genome shotgun (WGS) entry which is preliminary data.</text>
</comment>
<dbReference type="AlphaFoldDB" id="A0A2G9G4N5"/>
<keyword evidence="2" id="KW-1185">Reference proteome</keyword>
<proteinExistence type="predicted"/>
<reference evidence="2" key="1">
    <citation type="journal article" date="2018" name="Gigascience">
        <title>Genome assembly of the Pink Ipe (Handroanthus impetiginosus, Bignoniaceae), a highly valued, ecologically keystone Neotropical timber forest tree.</title>
        <authorList>
            <person name="Silva-Junior O.B."/>
            <person name="Grattapaglia D."/>
            <person name="Novaes E."/>
            <person name="Collevatti R.G."/>
        </authorList>
    </citation>
    <scope>NUCLEOTIDE SEQUENCE [LARGE SCALE GENOMIC DNA]</scope>
    <source>
        <strain evidence="2">cv. UFG-1</strain>
    </source>
</reference>
<protein>
    <submittedName>
        <fullName evidence="1">Uncharacterized protein</fullName>
    </submittedName>
</protein>
<dbReference type="Proteomes" id="UP000231279">
    <property type="component" value="Unassembled WGS sequence"/>
</dbReference>
<accession>A0A2G9G4N5</accession>
<dbReference type="EMBL" id="NKXS01007062">
    <property type="protein sequence ID" value="PIN00276.1"/>
    <property type="molecule type" value="Genomic_DNA"/>
</dbReference>
<sequence length="111" mass="12778">MEELLFIEVGEELDVNESPTLNPFGGRKDYRGRDLITDEERGVIDRFVERDNVKGTIWADGKYIVDGQDMRELLFGKELSGFTLDCYISILCSHHDMSFISTAIQVLIKFR</sequence>